<dbReference type="EMBL" id="CP002467">
    <property type="protein sequence ID" value="ADV84917.1"/>
    <property type="molecule type" value="Genomic_DNA"/>
</dbReference>
<protein>
    <submittedName>
        <fullName evidence="1">Uncharacterized protein</fullName>
    </submittedName>
</protein>
<evidence type="ECO:0000313" key="2">
    <source>
        <dbReference type="Proteomes" id="UP000006844"/>
    </source>
</evidence>
<reference evidence="1 2" key="1">
    <citation type="journal article" date="2012" name="Stand. Genomic Sci.">
        <title>Complete genome sequence of Terriglobus saanensis type strain SP1PR4(T), an Acidobacteria from tundra soil.</title>
        <authorList>
            <person name="Rawat S.R."/>
            <person name="Mannisto M.K."/>
            <person name="Starovoytov V."/>
            <person name="Goodwin L."/>
            <person name="Nolan M."/>
            <person name="Hauser L."/>
            <person name="Land M."/>
            <person name="Davenport K.W."/>
            <person name="Woyke T."/>
            <person name="Haggblom M.M."/>
        </authorList>
    </citation>
    <scope>NUCLEOTIDE SEQUENCE</scope>
    <source>
        <strain evidence="2">ATCC BAA-1853 / DSM 23119 / SP1PR4</strain>
    </source>
</reference>
<dbReference type="AlphaFoldDB" id="E8V5F8"/>
<proteinExistence type="predicted"/>
<gene>
    <name evidence="1" type="ordered locus">AciPR4_4171</name>
</gene>
<organism evidence="1 2">
    <name type="scientific">Terriglobus saanensis (strain ATCC BAA-1853 / DSM 23119 / SP1PR4)</name>
    <dbReference type="NCBI Taxonomy" id="401053"/>
    <lineage>
        <taxon>Bacteria</taxon>
        <taxon>Pseudomonadati</taxon>
        <taxon>Acidobacteriota</taxon>
        <taxon>Terriglobia</taxon>
        <taxon>Terriglobales</taxon>
        <taxon>Acidobacteriaceae</taxon>
        <taxon>Terriglobus</taxon>
    </lineage>
</organism>
<dbReference type="HOGENOM" id="CLU_3012778_0_0_0"/>
<accession>E8V5F8</accession>
<sequence>MARRRDLTEALGLVVGAVPVFDDEPYLSDVQGLKVVGRLDRSYGRSAQIARAPKPI</sequence>
<dbReference type="Proteomes" id="UP000006844">
    <property type="component" value="Chromosome"/>
</dbReference>
<dbReference type="STRING" id="401053.AciPR4_4171"/>
<keyword evidence="2" id="KW-1185">Reference proteome</keyword>
<dbReference type="KEGG" id="tsa:AciPR4_4171"/>
<evidence type="ECO:0000313" key="1">
    <source>
        <dbReference type="EMBL" id="ADV84917.1"/>
    </source>
</evidence>
<name>E8V5F8_TERSS</name>